<evidence type="ECO:0000313" key="5">
    <source>
        <dbReference type="Proteomes" id="UP000283576"/>
    </source>
</evidence>
<dbReference type="OrthoDB" id="2402198at2"/>
<accession>A0A0D0SM71</accession>
<gene>
    <name evidence="2" type="ORF">BUZ01_03775</name>
    <name evidence="3" type="ORF">NCTC12195_04570</name>
    <name evidence="1" type="ORF">SGA02_18320</name>
</gene>
<organism evidence="2 5">
    <name type="scientific">Staphylococcus gallinarum</name>
    <dbReference type="NCBI Taxonomy" id="1293"/>
    <lineage>
        <taxon>Bacteria</taxon>
        <taxon>Bacillati</taxon>
        <taxon>Bacillota</taxon>
        <taxon>Bacilli</taxon>
        <taxon>Bacillales</taxon>
        <taxon>Staphylococcaceae</taxon>
        <taxon>Staphylococcus</taxon>
    </lineage>
</organism>
<proteinExistence type="predicted"/>
<dbReference type="AlphaFoldDB" id="A0A0D0SM71"/>
<dbReference type="EMBL" id="QXRZ01000002">
    <property type="protein sequence ID" value="RIL43754.1"/>
    <property type="molecule type" value="Genomic_DNA"/>
</dbReference>
<dbReference type="Proteomes" id="UP000283576">
    <property type="component" value="Unassembled WGS sequence"/>
</dbReference>
<dbReference type="RefSeq" id="WP_042740368.1">
    <property type="nucleotide sequence ID" value="NZ_BKAX01000004.1"/>
</dbReference>
<reference evidence="3 4" key="2">
    <citation type="submission" date="2018-06" db="EMBL/GenBank/DDBJ databases">
        <authorList>
            <consortium name="Pathogen Informatics"/>
            <person name="Doyle S."/>
        </authorList>
    </citation>
    <scope>NUCLEOTIDE SEQUENCE [LARGE SCALE GENOMIC DNA]</scope>
    <source>
        <strain evidence="3 4">NCTC12195</strain>
    </source>
</reference>
<reference evidence="2 5" key="1">
    <citation type="journal article" date="2016" name="Front. Microbiol.">
        <title>Comprehensive Phylogenetic Analysis of Bovine Non-aureus Staphylococci Species Based on Whole-Genome Sequencing.</title>
        <authorList>
            <person name="Naushad S."/>
            <person name="Barkema H.W."/>
            <person name="Luby C."/>
            <person name="Condas L.A."/>
            <person name="Nobrega D.B."/>
            <person name="Carson D.A."/>
            <person name="De Buck J."/>
        </authorList>
    </citation>
    <scope>NUCLEOTIDE SEQUENCE [LARGE SCALE GENOMIC DNA]</scope>
    <source>
        <strain evidence="2 5">SNUC 1388</strain>
    </source>
</reference>
<evidence type="ECO:0000313" key="1">
    <source>
        <dbReference type="EMBL" id="GEQ06004.1"/>
    </source>
</evidence>
<dbReference type="EMBL" id="BKAX01000004">
    <property type="protein sequence ID" value="GEQ06004.1"/>
    <property type="molecule type" value="Genomic_DNA"/>
</dbReference>
<evidence type="ECO:0000313" key="2">
    <source>
        <dbReference type="EMBL" id="RIL43754.1"/>
    </source>
</evidence>
<dbReference type="EMBL" id="UHDK01000001">
    <property type="protein sequence ID" value="SUM35042.1"/>
    <property type="molecule type" value="Genomic_DNA"/>
</dbReference>
<dbReference type="GeneID" id="93844151"/>
<sequence>MKTLIKGAIAILLILGVVKTFQDHDLTNEATNYYQQFRDGEVLQNIENINFDSLKNINFDNLNPSDFF</sequence>
<name>A0A0D0SM71_STAGA</name>
<protein>
    <submittedName>
        <fullName evidence="3">Exported protein</fullName>
    </submittedName>
</protein>
<keyword evidence="6" id="KW-1185">Reference proteome</keyword>
<evidence type="ECO:0000313" key="4">
    <source>
        <dbReference type="Proteomes" id="UP000255277"/>
    </source>
</evidence>
<evidence type="ECO:0000313" key="3">
    <source>
        <dbReference type="EMBL" id="SUM35042.1"/>
    </source>
</evidence>
<dbReference type="Proteomes" id="UP000321057">
    <property type="component" value="Unassembled WGS sequence"/>
</dbReference>
<reference evidence="1 6" key="3">
    <citation type="submission" date="2019-07" db="EMBL/GenBank/DDBJ databases">
        <title>Whole genome shotgun sequence of Staphylococcus gallinarum NBRC 109767.</title>
        <authorList>
            <person name="Hosoyama A."/>
            <person name="Uohara A."/>
            <person name="Ohji S."/>
            <person name="Ichikawa N."/>
        </authorList>
    </citation>
    <scope>NUCLEOTIDE SEQUENCE [LARGE SCALE GENOMIC DNA]</scope>
    <source>
        <strain evidence="1 6">NBRC 109767</strain>
    </source>
</reference>
<evidence type="ECO:0000313" key="6">
    <source>
        <dbReference type="Proteomes" id="UP000321057"/>
    </source>
</evidence>
<dbReference type="Proteomes" id="UP000255277">
    <property type="component" value="Unassembled WGS sequence"/>
</dbReference>